<dbReference type="AlphaFoldDB" id="A0A2P2PFC0"/>
<evidence type="ECO:0000313" key="1">
    <source>
        <dbReference type="EMBL" id="MBX53425.1"/>
    </source>
</evidence>
<sequence>MSWYLQVHRYVTSGILGGTNKEHGIRTLLFPQSCAIVNGTTEL</sequence>
<accession>A0A2P2PFC0</accession>
<name>A0A2P2PFC0_RHIMU</name>
<dbReference type="EMBL" id="GGEC01072941">
    <property type="protein sequence ID" value="MBX53425.1"/>
    <property type="molecule type" value="Transcribed_RNA"/>
</dbReference>
<reference evidence="1" key="1">
    <citation type="submission" date="2018-02" db="EMBL/GenBank/DDBJ databases">
        <title>Rhizophora mucronata_Transcriptome.</title>
        <authorList>
            <person name="Meera S.P."/>
            <person name="Sreeshan A."/>
            <person name="Augustine A."/>
        </authorList>
    </citation>
    <scope>NUCLEOTIDE SEQUENCE</scope>
    <source>
        <tissue evidence="1">Leaf</tissue>
    </source>
</reference>
<organism evidence="1">
    <name type="scientific">Rhizophora mucronata</name>
    <name type="common">Asiatic mangrove</name>
    <dbReference type="NCBI Taxonomy" id="61149"/>
    <lineage>
        <taxon>Eukaryota</taxon>
        <taxon>Viridiplantae</taxon>
        <taxon>Streptophyta</taxon>
        <taxon>Embryophyta</taxon>
        <taxon>Tracheophyta</taxon>
        <taxon>Spermatophyta</taxon>
        <taxon>Magnoliopsida</taxon>
        <taxon>eudicotyledons</taxon>
        <taxon>Gunneridae</taxon>
        <taxon>Pentapetalae</taxon>
        <taxon>rosids</taxon>
        <taxon>fabids</taxon>
        <taxon>Malpighiales</taxon>
        <taxon>Rhizophoraceae</taxon>
        <taxon>Rhizophora</taxon>
    </lineage>
</organism>
<protein>
    <submittedName>
        <fullName evidence="1">Uncharacterized protein</fullName>
    </submittedName>
</protein>
<proteinExistence type="predicted"/>